<dbReference type="InterPro" id="IPR014756">
    <property type="entry name" value="Ig_E-set"/>
</dbReference>
<dbReference type="Gene3D" id="2.60.40.1220">
    <property type="match status" value="1"/>
</dbReference>
<feature type="region of interest" description="Disordered" evidence="5">
    <location>
        <begin position="154"/>
        <end position="179"/>
    </location>
</feature>
<reference evidence="9" key="1">
    <citation type="journal article" date="2019" name="Int. J. Syst. Evol. Microbiol.">
        <title>The Global Catalogue of Microorganisms (GCM) 10K type strain sequencing project: providing services to taxonomists for standard genome sequencing and annotation.</title>
        <authorList>
            <consortium name="The Broad Institute Genomics Platform"/>
            <consortium name="The Broad Institute Genome Sequencing Center for Infectious Disease"/>
            <person name="Wu L."/>
            <person name="Ma J."/>
        </authorList>
    </citation>
    <scope>NUCLEOTIDE SEQUENCE [LARGE SCALE GENOMIC DNA]</scope>
    <source>
        <strain evidence="9">TISTR 1514</strain>
    </source>
</reference>
<comment type="caution">
    <text evidence="8">The sequence shown here is derived from an EMBL/GenBank/DDBJ whole genome shotgun (WGS) entry which is preliminary data.</text>
</comment>
<protein>
    <submittedName>
        <fullName evidence="8">Copper resistance protein CopC</fullName>
    </submittedName>
</protein>
<feature type="transmembrane region" description="Helical" evidence="6">
    <location>
        <begin position="27"/>
        <end position="47"/>
    </location>
</feature>
<feature type="region of interest" description="Disordered" evidence="5">
    <location>
        <begin position="214"/>
        <end position="234"/>
    </location>
</feature>
<dbReference type="PANTHER" id="PTHR34820">
    <property type="entry name" value="INNER MEMBRANE PROTEIN YEBZ"/>
    <property type="match status" value="1"/>
</dbReference>
<feature type="compositionally biased region" description="Polar residues" evidence="5">
    <location>
        <begin position="154"/>
        <end position="166"/>
    </location>
</feature>
<feature type="domain" description="CopC" evidence="7">
    <location>
        <begin position="53"/>
        <end position="146"/>
    </location>
</feature>
<dbReference type="PANTHER" id="PTHR34820:SF4">
    <property type="entry name" value="INNER MEMBRANE PROTEIN YEBZ"/>
    <property type="match status" value="1"/>
</dbReference>
<sequence length="234" mass="23554">MNSSNPEPRQRPTAVARQATASSAPRALLVVLAALALAIAGLVWGAAGSASAHDELLSSTPADGDTLDAAPDGATLEFSGNVQEVGTEFQLQDASGNAVELTDEYSISGTSITQPLPALDDGAYTLNWRVVSEDGHPISGSIGFTVGEAALGNNEATSGGQFQNEQVDPDSVNLPTDDADSGTNPWLVGIMSFVGVLVIGGAAALMVMRMRRGNQPGGGSDSGSSNDGGAAGGR</sequence>
<keyword evidence="6" id="KW-1133">Transmembrane helix</keyword>
<dbReference type="RefSeq" id="WP_019619331.1">
    <property type="nucleotide sequence ID" value="NZ_JBHUNE010000005.1"/>
</dbReference>
<dbReference type="InterPro" id="IPR014755">
    <property type="entry name" value="Cu-Rt/internalin_Ig-like"/>
</dbReference>
<evidence type="ECO:0000256" key="5">
    <source>
        <dbReference type="SAM" id="MobiDB-lite"/>
    </source>
</evidence>
<proteinExistence type="predicted"/>
<evidence type="ECO:0000256" key="2">
    <source>
        <dbReference type="ARBA" id="ARBA00022723"/>
    </source>
</evidence>
<organism evidence="8 9">
    <name type="scientific">Gulosibacter faecalis</name>
    <dbReference type="NCBI Taxonomy" id="272240"/>
    <lineage>
        <taxon>Bacteria</taxon>
        <taxon>Bacillati</taxon>
        <taxon>Actinomycetota</taxon>
        <taxon>Actinomycetes</taxon>
        <taxon>Micrococcales</taxon>
        <taxon>Microbacteriaceae</taxon>
        <taxon>Gulosibacter</taxon>
    </lineage>
</organism>
<evidence type="ECO:0000259" key="7">
    <source>
        <dbReference type="Pfam" id="PF04234"/>
    </source>
</evidence>
<evidence type="ECO:0000313" key="8">
    <source>
        <dbReference type="EMBL" id="MFD2757952.1"/>
    </source>
</evidence>
<keyword evidence="2" id="KW-0479">Metal-binding</keyword>
<keyword evidence="6" id="KW-0472">Membrane</keyword>
<evidence type="ECO:0000256" key="4">
    <source>
        <dbReference type="ARBA" id="ARBA00023008"/>
    </source>
</evidence>
<comment type="subcellular location">
    <subcellularLocation>
        <location evidence="1">Cell envelope</location>
    </subcellularLocation>
</comment>
<evidence type="ECO:0000313" key="9">
    <source>
        <dbReference type="Proteomes" id="UP001597492"/>
    </source>
</evidence>
<keyword evidence="6" id="KW-0812">Transmembrane</keyword>
<evidence type="ECO:0000256" key="6">
    <source>
        <dbReference type="SAM" id="Phobius"/>
    </source>
</evidence>
<name>A0ABW5UWA0_9MICO</name>
<accession>A0ABW5UWA0</accession>
<dbReference type="SUPFAM" id="SSF81296">
    <property type="entry name" value="E set domains"/>
    <property type="match status" value="1"/>
</dbReference>
<feature type="transmembrane region" description="Helical" evidence="6">
    <location>
        <begin position="186"/>
        <end position="207"/>
    </location>
</feature>
<keyword evidence="4" id="KW-0186">Copper</keyword>
<dbReference type="InterPro" id="IPR032694">
    <property type="entry name" value="CopC/D"/>
</dbReference>
<gene>
    <name evidence="8" type="ORF">ACFSW7_06130</name>
</gene>
<evidence type="ECO:0000256" key="3">
    <source>
        <dbReference type="ARBA" id="ARBA00022729"/>
    </source>
</evidence>
<dbReference type="InterPro" id="IPR007348">
    <property type="entry name" value="CopC_dom"/>
</dbReference>
<keyword evidence="3" id="KW-0732">Signal</keyword>
<dbReference type="EMBL" id="JBHUNE010000005">
    <property type="protein sequence ID" value="MFD2757952.1"/>
    <property type="molecule type" value="Genomic_DNA"/>
</dbReference>
<dbReference type="Proteomes" id="UP001597492">
    <property type="component" value="Unassembled WGS sequence"/>
</dbReference>
<evidence type="ECO:0000256" key="1">
    <source>
        <dbReference type="ARBA" id="ARBA00004196"/>
    </source>
</evidence>
<dbReference type="Pfam" id="PF04234">
    <property type="entry name" value="CopC"/>
    <property type="match status" value="1"/>
</dbReference>
<keyword evidence="9" id="KW-1185">Reference proteome</keyword>